<keyword evidence="3" id="KW-0808">Transferase</keyword>
<dbReference type="PATRIC" id="fig|86416.3.peg.2905"/>
<accession>R4K3Q1</accession>
<dbReference type="STRING" id="86416.Clopa_2919"/>
<dbReference type="GO" id="GO:0016740">
    <property type="term" value="F:transferase activity"/>
    <property type="evidence" value="ECO:0007669"/>
    <property type="project" value="UniProtKB-KW"/>
</dbReference>
<feature type="domain" description="PilZ" evidence="1">
    <location>
        <begin position="95"/>
        <end position="211"/>
    </location>
</feature>
<dbReference type="eggNOG" id="COG5581">
    <property type="taxonomic scope" value="Bacteria"/>
</dbReference>
<feature type="domain" description="Type III secretion system flagellar brake protein YcgR PilZN" evidence="2">
    <location>
        <begin position="10"/>
        <end position="88"/>
    </location>
</feature>
<dbReference type="Pfam" id="PF07238">
    <property type="entry name" value="PilZ"/>
    <property type="match status" value="1"/>
</dbReference>
<dbReference type="SUPFAM" id="SSF141371">
    <property type="entry name" value="PilZ domain-like"/>
    <property type="match status" value="1"/>
</dbReference>
<dbReference type="RefSeq" id="WP_015616051.1">
    <property type="nucleotide sequence ID" value="NC_021182.1"/>
</dbReference>
<dbReference type="Gene3D" id="2.40.10.220">
    <property type="entry name" value="predicted glycosyltransferase like domains"/>
    <property type="match status" value="1"/>
</dbReference>
<evidence type="ECO:0000259" key="2">
    <source>
        <dbReference type="Pfam" id="PF12945"/>
    </source>
</evidence>
<dbReference type="HOGENOM" id="CLU_086342_1_1_9"/>
<keyword evidence="4" id="KW-1185">Reference proteome</keyword>
<evidence type="ECO:0000259" key="1">
    <source>
        <dbReference type="Pfam" id="PF07238"/>
    </source>
</evidence>
<evidence type="ECO:0000313" key="3">
    <source>
        <dbReference type="EMBL" id="AGK97757.1"/>
    </source>
</evidence>
<organism evidence="3 4">
    <name type="scientific">Clostridium pasteurianum BC1</name>
    <dbReference type="NCBI Taxonomy" id="86416"/>
    <lineage>
        <taxon>Bacteria</taxon>
        <taxon>Bacillati</taxon>
        <taxon>Bacillota</taxon>
        <taxon>Clostridia</taxon>
        <taxon>Eubacteriales</taxon>
        <taxon>Clostridiaceae</taxon>
        <taxon>Clostridium</taxon>
    </lineage>
</organism>
<dbReference type="KEGG" id="cpas:Clopa_2919"/>
<dbReference type="OrthoDB" id="3493at2"/>
<dbReference type="Pfam" id="PF12945">
    <property type="entry name" value="PilZNR"/>
    <property type="match status" value="1"/>
</dbReference>
<evidence type="ECO:0000313" key="4">
    <source>
        <dbReference type="Proteomes" id="UP000013523"/>
    </source>
</evidence>
<dbReference type="EMBL" id="CP003261">
    <property type="protein sequence ID" value="AGK97757.1"/>
    <property type="molecule type" value="Genomic_DNA"/>
</dbReference>
<gene>
    <name evidence="3" type="ORF">Clopa_2919</name>
</gene>
<dbReference type="InterPro" id="IPR009926">
    <property type="entry name" value="T3SS_YcgR_PilZN"/>
</dbReference>
<name>R4K3Q1_CLOPA</name>
<dbReference type="GO" id="GO:0035438">
    <property type="term" value="F:cyclic-di-GMP binding"/>
    <property type="evidence" value="ECO:0007669"/>
    <property type="project" value="InterPro"/>
</dbReference>
<dbReference type="AlphaFoldDB" id="R4K3Q1"/>
<dbReference type="Proteomes" id="UP000013523">
    <property type="component" value="Chromosome"/>
</dbReference>
<reference evidence="3 4" key="1">
    <citation type="submission" date="2012-01" db="EMBL/GenBank/DDBJ databases">
        <title>Complete sequence of chromosome of Clostridium pasteurianum BC1.</title>
        <authorList>
            <consortium name="US DOE Joint Genome Institute"/>
            <person name="Lucas S."/>
            <person name="Han J."/>
            <person name="Lapidus A."/>
            <person name="Cheng J.-F."/>
            <person name="Goodwin L."/>
            <person name="Pitluck S."/>
            <person name="Peters L."/>
            <person name="Mikhailova N."/>
            <person name="Teshima H."/>
            <person name="Detter J.C."/>
            <person name="Han C."/>
            <person name="Tapia R."/>
            <person name="Land M."/>
            <person name="Hauser L."/>
            <person name="Kyrpides N."/>
            <person name="Ivanova N."/>
            <person name="Pagani I."/>
            <person name="Dunn J."/>
            <person name="Taghavi S."/>
            <person name="Francis A."/>
            <person name="van der Lelie D."/>
            <person name="Woyke T."/>
        </authorList>
    </citation>
    <scope>NUCLEOTIDE SEQUENCE [LARGE SCALE GENOMIC DNA]</scope>
    <source>
        <strain evidence="3 4">BC1</strain>
    </source>
</reference>
<sequence>MSVTNVNFSINAKCEILIEDKVYKSNIQDVGKDYIVISIPISNGEYAPLNKNDHVTVVYYNENNLYGFNTDVIGRRMDRIPMILLTIPKGIKKIQRRKFFRVNLLRDVQYLKVDKNISDSTFNSLIKDSKAFTKALMIDLSGGGFRLKTKEEIKSGDRFIIKIALEHENIFVLSNCMRAFRDMDTNLYVSGFSFFNIDRKVQDKIIAYVFGVMREQMKKN</sequence>
<protein>
    <submittedName>
        <fullName evidence="3">Putative glycosyltransferase</fullName>
    </submittedName>
</protein>
<proteinExistence type="predicted"/>
<dbReference type="InterPro" id="IPR009875">
    <property type="entry name" value="PilZ_domain"/>
</dbReference>